<accession>I3S295</accession>
<evidence type="ECO:0000313" key="1">
    <source>
        <dbReference type="EMBL" id="AFK34387.1"/>
    </source>
</evidence>
<name>I3S295_LOTJA</name>
<sequence length="92" mass="10156">MVGIISGCRVRRNFLKPCSAYLSPSSLLSKSTPMLRRALLILTSGFPSKFLVSSGFIQRPVDFGKVSLILSLAKRKKKTYFSPTPIDNGCFI</sequence>
<reference evidence="1" key="1">
    <citation type="submission" date="2012-05" db="EMBL/GenBank/DDBJ databases">
        <authorList>
            <person name="Krishnakumar V."/>
            <person name="Cheung F."/>
            <person name="Xiao Y."/>
            <person name="Chan A."/>
            <person name="Moskal W.A."/>
            <person name="Town C.D."/>
        </authorList>
    </citation>
    <scope>NUCLEOTIDE SEQUENCE</scope>
</reference>
<proteinExistence type="evidence at transcript level"/>
<protein>
    <submittedName>
        <fullName evidence="1">Uncharacterized protein</fullName>
    </submittedName>
</protein>
<dbReference type="AlphaFoldDB" id="I3S295"/>
<dbReference type="EMBL" id="BT134592">
    <property type="protein sequence ID" value="AFK34387.1"/>
    <property type="molecule type" value="mRNA"/>
</dbReference>
<organism evidence="1">
    <name type="scientific">Lotus japonicus</name>
    <name type="common">Lotus corniculatus var. japonicus</name>
    <dbReference type="NCBI Taxonomy" id="34305"/>
    <lineage>
        <taxon>Eukaryota</taxon>
        <taxon>Viridiplantae</taxon>
        <taxon>Streptophyta</taxon>
        <taxon>Embryophyta</taxon>
        <taxon>Tracheophyta</taxon>
        <taxon>Spermatophyta</taxon>
        <taxon>Magnoliopsida</taxon>
        <taxon>eudicotyledons</taxon>
        <taxon>Gunneridae</taxon>
        <taxon>Pentapetalae</taxon>
        <taxon>rosids</taxon>
        <taxon>fabids</taxon>
        <taxon>Fabales</taxon>
        <taxon>Fabaceae</taxon>
        <taxon>Papilionoideae</taxon>
        <taxon>50 kb inversion clade</taxon>
        <taxon>NPAAA clade</taxon>
        <taxon>Hologalegina</taxon>
        <taxon>robinioid clade</taxon>
        <taxon>Loteae</taxon>
        <taxon>Lotus</taxon>
    </lineage>
</organism>